<name>A0ABQ7FRK2_9ACTN</name>
<keyword evidence="3" id="KW-0238">DNA-binding</keyword>
<evidence type="ECO:0000313" key="8">
    <source>
        <dbReference type="Proteomes" id="UP000621266"/>
    </source>
</evidence>
<comment type="similarity">
    <text evidence="1">Belongs to the LysR transcriptional regulatory family.</text>
</comment>
<evidence type="ECO:0000256" key="4">
    <source>
        <dbReference type="ARBA" id="ARBA00023163"/>
    </source>
</evidence>
<evidence type="ECO:0000256" key="3">
    <source>
        <dbReference type="ARBA" id="ARBA00023125"/>
    </source>
</evidence>
<dbReference type="Proteomes" id="UP000621266">
    <property type="component" value="Unassembled WGS sequence"/>
</dbReference>
<keyword evidence="4" id="KW-0804">Transcription</keyword>
<comment type="caution">
    <text evidence="7">The sequence shown here is derived from an EMBL/GenBank/DDBJ whole genome shotgun (WGS) entry which is preliminary data.</text>
</comment>
<evidence type="ECO:0000259" key="6">
    <source>
        <dbReference type="Pfam" id="PF03466"/>
    </source>
</evidence>
<evidence type="ECO:0000256" key="5">
    <source>
        <dbReference type="SAM" id="MobiDB-lite"/>
    </source>
</evidence>
<dbReference type="Pfam" id="PF03466">
    <property type="entry name" value="LysR_substrate"/>
    <property type="match status" value="1"/>
</dbReference>
<dbReference type="SUPFAM" id="SSF53850">
    <property type="entry name" value="Periplasmic binding protein-like II"/>
    <property type="match status" value="1"/>
</dbReference>
<keyword evidence="8" id="KW-1185">Reference proteome</keyword>
<dbReference type="PANTHER" id="PTHR30346">
    <property type="entry name" value="TRANSCRIPTIONAL DUAL REGULATOR HCAR-RELATED"/>
    <property type="match status" value="1"/>
</dbReference>
<dbReference type="InterPro" id="IPR005119">
    <property type="entry name" value="LysR_subst-bd"/>
</dbReference>
<evidence type="ECO:0000313" key="7">
    <source>
        <dbReference type="EMBL" id="KAF4410137.1"/>
    </source>
</evidence>
<feature type="domain" description="LysR substrate-binding" evidence="6">
    <location>
        <begin position="3"/>
        <end position="95"/>
    </location>
</feature>
<sequence>MATPGTLCRAMAERACRAAGFTPRVRHQVDDFPAVLGLVAAGQGVALVPQLAAARPPRGVVLLRLRMVRRTKIAFRAGARAHPAVAALSVALRDSLGELAEPGAGTPGQPPPARAGGRT</sequence>
<feature type="region of interest" description="Disordered" evidence="5">
    <location>
        <begin position="98"/>
        <end position="119"/>
    </location>
</feature>
<accession>A0ABQ7FRK2</accession>
<reference evidence="7 8" key="1">
    <citation type="submission" date="2019-10" db="EMBL/GenBank/DDBJ databases">
        <title>Streptomyces tenebrisbrunneis sp.nov., an endogenous actinomycete isolated from of Lycium ruthenicum.</title>
        <authorList>
            <person name="Ma L."/>
        </authorList>
    </citation>
    <scope>NUCLEOTIDE SEQUENCE [LARGE SCALE GENOMIC DNA]</scope>
    <source>
        <strain evidence="7 8">TRM 66187</strain>
    </source>
</reference>
<evidence type="ECO:0000256" key="2">
    <source>
        <dbReference type="ARBA" id="ARBA00023015"/>
    </source>
</evidence>
<keyword evidence="2" id="KW-0805">Transcription regulation</keyword>
<organism evidence="7 8">
    <name type="scientific">Streptomyces lycii</name>
    <dbReference type="NCBI Taxonomy" id="2654337"/>
    <lineage>
        <taxon>Bacteria</taxon>
        <taxon>Bacillati</taxon>
        <taxon>Actinomycetota</taxon>
        <taxon>Actinomycetes</taxon>
        <taxon>Kitasatosporales</taxon>
        <taxon>Streptomycetaceae</taxon>
        <taxon>Streptomyces</taxon>
    </lineage>
</organism>
<gene>
    <name evidence="7" type="ORF">GCU69_05450</name>
</gene>
<dbReference type="Gene3D" id="3.40.190.10">
    <property type="entry name" value="Periplasmic binding protein-like II"/>
    <property type="match status" value="1"/>
</dbReference>
<protein>
    <recommendedName>
        <fullName evidence="6">LysR substrate-binding domain-containing protein</fullName>
    </recommendedName>
</protein>
<dbReference type="EMBL" id="WHPN01000121">
    <property type="protein sequence ID" value="KAF4410137.1"/>
    <property type="molecule type" value="Genomic_DNA"/>
</dbReference>
<proteinExistence type="inferred from homology"/>
<evidence type="ECO:0000256" key="1">
    <source>
        <dbReference type="ARBA" id="ARBA00009437"/>
    </source>
</evidence>
<dbReference type="PANTHER" id="PTHR30346:SF29">
    <property type="entry name" value="LYSR SUBSTRATE-BINDING"/>
    <property type="match status" value="1"/>
</dbReference>